<reference evidence="9 10" key="1">
    <citation type="submission" date="2020-08" db="EMBL/GenBank/DDBJ databases">
        <title>Genomic Encyclopedia of Type Strains, Phase IV (KMG-V): Genome sequencing to study the core and pangenomes of soil and plant-associated prokaryotes.</title>
        <authorList>
            <person name="Whitman W."/>
        </authorList>
    </citation>
    <scope>NUCLEOTIDE SEQUENCE [LARGE SCALE GENOMIC DNA]</scope>
    <source>
        <strain evidence="9 10">X5P3</strain>
    </source>
</reference>
<accession>A0A7W7ZN71</accession>
<evidence type="ECO:0000256" key="6">
    <source>
        <dbReference type="ARBA" id="ARBA00022989"/>
    </source>
</evidence>
<evidence type="ECO:0000313" key="10">
    <source>
        <dbReference type="Proteomes" id="UP000584867"/>
    </source>
</evidence>
<name>A0A7W7ZN71_9BACT</name>
<dbReference type="Gene3D" id="1.20.1530.20">
    <property type="match status" value="1"/>
</dbReference>
<feature type="transmembrane region" description="Helical" evidence="8">
    <location>
        <begin position="291"/>
        <end position="310"/>
    </location>
</feature>
<feature type="transmembrane region" description="Helical" evidence="8">
    <location>
        <begin position="66"/>
        <end position="86"/>
    </location>
</feature>
<evidence type="ECO:0000256" key="1">
    <source>
        <dbReference type="ARBA" id="ARBA00004651"/>
    </source>
</evidence>
<comment type="similarity">
    <text evidence="2">Belongs to the auxin efflux carrier (TC 2.A.69) family.</text>
</comment>
<evidence type="ECO:0000256" key="8">
    <source>
        <dbReference type="SAM" id="Phobius"/>
    </source>
</evidence>
<dbReference type="Proteomes" id="UP000584867">
    <property type="component" value="Unassembled WGS sequence"/>
</dbReference>
<dbReference type="InterPro" id="IPR038770">
    <property type="entry name" value="Na+/solute_symporter_sf"/>
</dbReference>
<evidence type="ECO:0000256" key="4">
    <source>
        <dbReference type="ARBA" id="ARBA00022475"/>
    </source>
</evidence>
<dbReference type="EMBL" id="JACHIO010000005">
    <property type="protein sequence ID" value="MBB5063066.1"/>
    <property type="molecule type" value="Genomic_DNA"/>
</dbReference>
<dbReference type="InterPro" id="IPR004776">
    <property type="entry name" value="Mem_transp_PIN-like"/>
</dbReference>
<keyword evidence="4" id="KW-1003">Cell membrane</keyword>
<keyword evidence="5 8" id="KW-0812">Transmembrane</keyword>
<feature type="transmembrane region" description="Helical" evidence="8">
    <location>
        <begin position="36"/>
        <end position="54"/>
    </location>
</feature>
<organism evidence="9 10">
    <name type="scientific">Granulicella mallensis</name>
    <dbReference type="NCBI Taxonomy" id="940614"/>
    <lineage>
        <taxon>Bacteria</taxon>
        <taxon>Pseudomonadati</taxon>
        <taxon>Acidobacteriota</taxon>
        <taxon>Terriglobia</taxon>
        <taxon>Terriglobales</taxon>
        <taxon>Acidobacteriaceae</taxon>
        <taxon>Granulicella</taxon>
    </lineage>
</organism>
<keyword evidence="6 8" id="KW-1133">Transmembrane helix</keyword>
<dbReference type="Pfam" id="PF03547">
    <property type="entry name" value="Mem_trans"/>
    <property type="match status" value="1"/>
</dbReference>
<evidence type="ECO:0000256" key="3">
    <source>
        <dbReference type="ARBA" id="ARBA00022448"/>
    </source>
</evidence>
<keyword evidence="3" id="KW-0813">Transport</keyword>
<feature type="transmembrane region" description="Helical" evidence="8">
    <location>
        <begin position="127"/>
        <end position="148"/>
    </location>
</feature>
<feature type="transmembrane region" description="Helical" evidence="8">
    <location>
        <begin position="98"/>
        <end position="121"/>
    </location>
</feature>
<feature type="transmembrane region" description="Helical" evidence="8">
    <location>
        <begin position="259"/>
        <end position="279"/>
    </location>
</feature>
<dbReference type="GO" id="GO:0005886">
    <property type="term" value="C:plasma membrane"/>
    <property type="evidence" value="ECO:0007669"/>
    <property type="project" value="UniProtKB-SubCell"/>
</dbReference>
<dbReference type="PANTHER" id="PTHR36838:SF1">
    <property type="entry name" value="SLR1864 PROTEIN"/>
    <property type="match status" value="1"/>
</dbReference>
<comment type="subcellular location">
    <subcellularLocation>
        <location evidence="1">Cell membrane</location>
        <topology evidence="1">Multi-pass membrane protein</topology>
    </subcellularLocation>
</comment>
<evidence type="ECO:0000313" key="9">
    <source>
        <dbReference type="EMBL" id="MBB5063066.1"/>
    </source>
</evidence>
<comment type="caution">
    <text evidence="9">The sequence shown here is derived from an EMBL/GenBank/DDBJ whole genome shotgun (WGS) entry which is preliminary data.</text>
</comment>
<dbReference type="PANTHER" id="PTHR36838">
    <property type="entry name" value="AUXIN EFFLUX CARRIER FAMILY PROTEIN"/>
    <property type="match status" value="1"/>
</dbReference>
<feature type="transmembrane region" description="Helical" evidence="8">
    <location>
        <begin position="6"/>
        <end position="24"/>
    </location>
</feature>
<gene>
    <name evidence="9" type="ORF">HDF15_001406</name>
</gene>
<feature type="transmembrane region" description="Helical" evidence="8">
    <location>
        <begin position="201"/>
        <end position="220"/>
    </location>
</feature>
<dbReference type="AlphaFoldDB" id="A0A7W7ZN71"/>
<dbReference type="GO" id="GO:0055085">
    <property type="term" value="P:transmembrane transport"/>
    <property type="evidence" value="ECO:0007669"/>
    <property type="project" value="InterPro"/>
</dbReference>
<feature type="transmembrane region" description="Helical" evidence="8">
    <location>
        <begin position="232"/>
        <end position="253"/>
    </location>
</feature>
<evidence type="ECO:0000256" key="2">
    <source>
        <dbReference type="ARBA" id="ARBA00010145"/>
    </source>
</evidence>
<proteinExistence type="inferred from homology"/>
<sequence>MTKVLANALVPIFFGLILGYVAGLRGMMDNQNIKTLITFVMSVAVPSSLFLAIARTPRAALREQASTALVLAIVYVVLYAVSFFWTHSREGLSVSDSSVVALTLGFPNVAAVGLPLLASVFGPRAAVTVATSIAIGSITVSPITLAILEGSRRDSGGASALTHIGISLIRSFKKPIVYAPLLGMAFSCAGLNLPSYVDRSFAVMGSAADGSALLLTGLVVSAQKIEIRGGTLLAVFFKNAIQPALAIGIAMLIHLSIDQMRYVTLISAMPCGFFGVVFGRDFDSSPRLASSSLIASYVIGVGTLAAWIVIVNHLG</sequence>
<dbReference type="RefSeq" id="WP_184253940.1">
    <property type="nucleotide sequence ID" value="NZ_JACHIO010000005.1"/>
</dbReference>
<keyword evidence="7 8" id="KW-0472">Membrane</keyword>
<evidence type="ECO:0000256" key="5">
    <source>
        <dbReference type="ARBA" id="ARBA00022692"/>
    </source>
</evidence>
<evidence type="ECO:0000256" key="7">
    <source>
        <dbReference type="ARBA" id="ARBA00023136"/>
    </source>
</evidence>
<protein>
    <submittedName>
        <fullName evidence="9">Putative permease</fullName>
    </submittedName>
</protein>